<dbReference type="AlphaFoldDB" id="A0AAN1GTE3"/>
<dbReference type="Proteomes" id="UP000218606">
    <property type="component" value="Chromosome"/>
</dbReference>
<dbReference type="InterPro" id="IPR045386">
    <property type="entry name" value="DUF6525"/>
</dbReference>
<evidence type="ECO:0000313" key="2">
    <source>
        <dbReference type="Proteomes" id="UP000218606"/>
    </source>
</evidence>
<evidence type="ECO:0000313" key="1">
    <source>
        <dbReference type="EMBL" id="ATG44827.1"/>
    </source>
</evidence>
<organism evidence="1 2">
    <name type="scientific">Phaeobacter piscinae</name>
    <dbReference type="NCBI Taxonomy" id="1580596"/>
    <lineage>
        <taxon>Bacteria</taxon>
        <taxon>Pseudomonadati</taxon>
        <taxon>Pseudomonadota</taxon>
        <taxon>Alphaproteobacteria</taxon>
        <taxon>Rhodobacterales</taxon>
        <taxon>Roseobacteraceae</taxon>
        <taxon>Phaeobacter</taxon>
    </lineage>
</organism>
<proteinExistence type="predicted"/>
<dbReference type="EMBL" id="CP010767">
    <property type="protein sequence ID" value="ATG44827.1"/>
    <property type="molecule type" value="Genomic_DNA"/>
</dbReference>
<protein>
    <submittedName>
        <fullName evidence="1">Uncharacterized protein</fullName>
    </submittedName>
</protein>
<reference evidence="1 2" key="1">
    <citation type="journal article" date="2017" name="Front. Microbiol.">
        <title>Phaeobacter piscinae sp. nov., a species of the Roseobacter group and potential aquaculture probiont.</title>
        <authorList>
            <person name="Sonnenschein E.C."/>
            <person name="Phippen C.B.W."/>
            <person name="Nielsen K.F."/>
            <person name="Mateiu R.V."/>
            <person name="Melchiorsen J."/>
            <person name="Gram L."/>
            <person name="Overmann J."/>
            <person name="Freese H.M."/>
        </authorList>
    </citation>
    <scope>NUCLEOTIDE SEQUENCE [LARGE SCALE GENOMIC DNA]</scope>
    <source>
        <strain evidence="1 2">P13</strain>
    </source>
</reference>
<name>A0AAN1GTE3_9RHOB</name>
<accession>A0AAN1GTE3</accession>
<dbReference type="Pfam" id="PF20135">
    <property type="entry name" value="DUF6525"/>
    <property type="match status" value="1"/>
</dbReference>
<sequence length="95" mass="10734">MTGNCGRTSLKRKLRRGNPMQDYDCLPPDLRRWISSAVLPWSARSVHRTFNKALARTGDRALAFGELNLIQRKLTVKDAQKIWGSSHPDAASSKR</sequence>
<gene>
    <name evidence="1" type="ORF">PhaeoP13_02926</name>
</gene>